<evidence type="ECO:0000313" key="5">
    <source>
        <dbReference type="EMBL" id="CAE4579493.1"/>
    </source>
</evidence>
<accession>A0A7S4QCL8</accession>
<proteinExistence type="predicted"/>
<dbReference type="PROSITE" id="PS50088">
    <property type="entry name" value="ANK_REPEAT"/>
    <property type="match status" value="1"/>
</dbReference>
<evidence type="ECO:0000256" key="1">
    <source>
        <dbReference type="ARBA" id="ARBA00022737"/>
    </source>
</evidence>
<dbReference type="InterPro" id="IPR002110">
    <property type="entry name" value="Ankyrin_rpt"/>
</dbReference>
<feature type="compositionally biased region" description="Polar residues" evidence="4">
    <location>
        <begin position="77"/>
        <end position="99"/>
    </location>
</feature>
<protein>
    <submittedName>
        <fullName evidence="5">Uncharacterized protein</fullName>
    </submittedName>
</protein>
<organism evidence="5">
    <name type="scientific">Ditylum brightwellii</name>
    <dbReference type="NCBI Taxonomy" id="49249"/>
    <lineage>
        <taxon>Eukaryota</taxon>
        <taxon>Sar</taxon>
        <taxon>Stramenopiles</taxon>
        <taxon>Ochrophyta</taxon>
        <taxon>Bacillariophyta</taxon>
        <taxon>Mediophyceae</taxon>
        <taxon>Lithodesmiophycidae</taxon>
        <taxon>Lithodesmiales</taxon>
        <taxon>Lithodesmiaceae</taxon>
        <taxon>Ditylum</taxon>
    </lineage>
</organism>
<dbReference type="EMBL" id="HBNS01001063">
    <property type="protein sequence ID" value="CAE4579493.1"/>
    <property type="molecule type" value="Transcribed_RNA"/>
</dbReference>
<dbReference type="SMART" id="SM00248">
    <property type="entry name" value="ANK"/>
    <property type="match status" value="6"/>
</dbReference>
<dbReference type="PANTHER" id="PTHR24198">
    <property type="entry name" value="ANKYRIN REPEAT AND PROTEIN KINASE DOMAIN-CONTAINING PROTEIN"/>
    <property type="match status" value="1"/>
</dbReference>
<name>A0A7S4QCL8_9STRA</name>
<dbReference type="Pfam" id="PF00023">
    <property type="entry name" value="Ank"/>
    <property type="match status" value="1"/>
</dbReference>
<dbReference type="PROSITE" id="PS50297">
    <property type="entry name" value="ANK_REP_REGION"/>
    <property type="match status" value="1"/>
</dbReference>
<gene>
    <name evidence="5" type="ORF">DBRI00130_LOCUS845</name>
</gene>
<evidence type="ECO:0000256" key="2">
    <source>
        <dbReference type="ARBA" id="ARBA00023043"/>
    </source>
</evidence>
<reference evidence="5" key="1">
    <citation type="submission" date="2021-01" db="EMBL/GenBank/DDBJ databases">
        <authorList>
            <person name="Corre E."/>
            <person name="Pelletier E."/>
            <person name="Niang G."/>
            <person name="Scheremetjew M."/>
            <person name="Finn R."/>
            <person name="Kale V."/>
            <person name="Holt S."/>
            <person name="Cochrane G."/>
            <person name="Meng A."/>
            <person name="Brown T."/>
            <person name="Cohen L."/>
        </authorList>
    </citation>
    <scope>NUCLEOTIDE SEQUENCE</scope>
    <source>
        <strain evidence="5">GSO104</strain>
    </source>
</reference>
<dbReference type="InterPro" id="IPR036770">
    <property type="entry name" value="Ankyrin_rpt-contain_sf"/>
</dbReference>
<evidence type="ECO:0000256" key="4">
    <source>
        <dbReference type="SAM" id="MobiDB-lite"/>
    </source>
</evidence>
<dbReference type="SUPFAM" id="SSF48403">
    <property type="entry name" value="Ankyrin repeat"/>
    <property type="match status" value="1"/>
</dbReference>
<feature type="region of interest" description="Disordered" evidence="4">
    <location>
        <begin position="75"/>
        <end position="99"/>
    </location>
</feature>
<dbReference type="AlphaFoldDB" id="A0A7S4QCL8"/>
<feature type="repeat" description="ANK" evidence="3">
    <location>
        <begin position="349"/>
        <end position="381"/>
    </location>
</feature>
<keyword evidence="2 3" id="KW-0040">ANK repeat</keyword>
<keyword evidence="1" id="KW-0677">Repeat</keyword>
<sequence length="428" mass="46214">MVLVPVRFWCFFQKKDGHTYMCKWVSRMGQLFSSSPSASTNNDPPALLKPAIDGDLDTIRKLVGTFIASYSIEEDGTNTSTDKSGSPDPQLTSYASQTDQQQNSALHGAVFGGHLNVVSFLIETCGCSLSDKNEMGCSPIWIAAGYGHTDILKYLIRRVITTLKQKHPEEPKKENAELIRMLLDANNGGDTPLLAAASKGNDECCTILLESCPSIDAAKTMIKTKNNGGDVPLGVAVGSGHGGNMVEILLQFESAAHGHNNNNINGGDATPLDTLNHQNKKMLTPLLIACERNFSEIVSTLIDHGAKPLCDAQGRSPLAVASFCGCMDVTEMLLSLEMGKALLDVVDDGGCTPLWLAARTGNVKMTNLLLNAGANETIADKRDSLSPEGVAKKYDKKALMEFFDKRRQTQEEQQEGVNTSVQDKDEST</sequence>
<dbReference type="Pfam" id="PF12796">
    <property type="entry name" value="Ank_2"/>
    <property type="match status" value="3"/>
</dbReference>
<feature type="region of interest" description="Disordered" evidence="4">
    <location>
        <begin position="407"/>
        <end position="428"/>
    </location>
</feature>
<evidence type="ECO:0000256" key="3">
    <source>
        <dbReference type="PROSITE-ProRule" id="PRU00023"/>
    </source>
</evidence>
<dbReference type="PANTHER" id="PTHR24198:SF165">
    <property type="entry name" value="ANKYRIN REPEAT-CONTAINING PROTEIN-RELATED"/>
    <property type="match status" value="1"/>
</dbReference>
<dbReference type="Gene3D" id="1.25.40.20">
    <property type="entry name" value="Ankyrin repeat-containing domain"/>
    <property type="match status" value="3"/>
</dbReference>